<dbReference type="OMA" id="ANTYHNV"/>
<dbReference type="PhylomeDB" id="T1IK04"/>
<evidence type="ECO:0000313" key="3">
    <source>
        <dbReference type="Proteomes" id="UP000014500"/>
    </source>
</evidence>
<name>T1IK04_STRMM</name>
<keyword evidence="1" id="KW-0694">RNA-binding</keyword>
<dbReference type="PANTHER" id="PTHR47640:SF11">
    <property type="entry name" value="RNA-BINDING PROTEIN 42"/>
    <property type="match status" value="1"/>
</dbReference>
<dbReference type="HOGENOM" id="CLU_036197_2_0_1"/>
<accession>T1IK04</accession>
<dbReference type="InterPro" id="IPR050825">
    <property type="entry name" value="RBM42_RBP45_47-like"/>
</dbReference>
<dbReference type="EMBL" id="AFFK01014937">
    <property type="status" value="NOT_ANNOTATED_CDS"/>
    <property type="molecule type" value="Genomic_DNA"/>
</dbReference>
<proteinExistence type="predicted"/>
<dbReference type="EnsemblMetazoa" id="SMAR001235-RA">
    <property type="protein sequence ID" value="SMAR001235-PA"/>
    <property type="gene ID" value="SMAR001235"/>
</dbReference>
<dbReference type="Proteomes" id="UP000014500">
    <property type="component" value="Unassembled WGS sequence"/>
</dbReference>
<sequence length="233" mass="26683">MEDEMNRFKQEISIPNVIPQASRPVIGSHTYNKVSEQLHQQQQQMQHQAYSMINMYTDALHRQARPISQPMLKFIPHQLKIHNPQQQQQQQQIPSMNISSSAPAVYSAPPVKIRKIEIPIAIRPPKVENFIPPPIDKPQILIPPLPVKKAPTVIPYTDSCKISQKKEKEKPRRCIRTAAGESWEDTSLLEWEVADFRIFCGDLGNDVTDDVLTRAFCGFPSFLKAKVVRDKKN</sequence>
<dbReference type="InterPro" id="IPR035979">
    <property type="entry name" value="RBD_domain_sf"/>
</dbReference>
<keyword evidence="3" id="KW-1185">Reference proteome</keyword>
<reference evidence="3" key="1">
    <citation type="submission" date="2011-05" db="EMBL/GenBank/DDBJ databases">
        <authorList>
            <person name="Richards S.R."/>
            <person name="Qu J."/>
            <person name="Jiang H."/>
            <person name="Jhangiani S.N."/>
            <person name="Agravi P."/>
            <person name="Goodspeed R."/>
            <person name="Gross S."/>
            <person name="Mandapat C."/>
            <person name="Jackson L."/>
            <person name="Mathew T."/>
            <person name="Pu L."/>
            <person name="Thornton R."/>
            <person name="Saada N."/>
            <person name="Wilczek-Boney K.B."/>
            <person name="Lee S."/>
            <person name="Kovar C."/>
            <person name="Wu Y."/>
            <person name="Scherer S.E."/>
            <person name="Worley K.C."/>
            <person name="Muzny D.M."/>
            <person name="Gibbs R."/>
        </authorList>
    </citation>
    <scope>NUCLEOTIDE SEQUENCE</scope>
    <source>
        <strain evidence="3">Brora</strain>
    </source>
</reference>
<dbReference type="PANTHER" id="PTHR47640">
    <property type="entry name" value="TRNA SELENOCYSTEINE 1-ASSOCIATED PROTEIN 1-RELATED-RELATED"/>
    <property type="match status" value="1"/>
</dbReference>
<protein>
    <recommendedName>
        <fullName evidence="4">RRM domain-containing protein</fullName>
    </recommendedName>
</protein>
<dbReference type="GO" id="GO:0003729">
    <property type="term" value="F:mRNA binding"/>
    <property type="evidence" value="ECO:0007669"/>
    <property type="project" value="InterPro"/>
</dbReference>
<evidence type="ECO:0000313" key="2">
    <source>
        <dbReference type="EnsemblMetazoa" id="SMAR001235-PA"/>
    </source>
</evidence>
<reference evidence="2" key="2">
    <citation type="submission" date="2015-02" db="UniProtKB">
        <authorList>
            <consortium name="EnsemblMetazoa"/>
        </authorList>
    </citation>
    <scope>IDENTIFICATION</scope>
</reference>
<evidence type="ECO:0000256" key="1">
    <source>
        <dbReference type="ARBA" id="ARBA00022884"/>
    </source>
</evidence>
<dbReference type="AlphaFoldDB" id="T1IK04"/>
<organism evidence="2 3">
    <name type="scientific">Strigamia maritima</name>
    <name type="common">European centipede</name>
    <name type="synonym">Geophilus maritimus</name>
    <dbReference type="NCBI Taxonomy" id="126957"/>
    <lineage>
        <taxon>Eukaryota</taxon>
        <taxon>Metazoa</taxon>
        <taxon>Ecdysozoa</taxon>
        <taxon>Arthropoda</taxon>
        <taxon>Myriapoda</taxon>
        <taxon>Chilopoda</taxon>
        <taxon>Pleurostigmophora</taxon>
        <taxon>Geophilomorpha</taxon>
        <taxon>Linotaeniidae</taxon>
        <taxon>Strigamia</taxon>
    </lineage>
</organism>
<evidence type="ECO:0008006" key="4">
    <source>
        <dbReference type="Google" id="ProtNLM"/>
    </source>
</evidence>
<dbReference type="SUPFAM" id="SSF54928">
    <property type="entry name" value="RNA-binding domain, RBD"/>
    <property type="match status" value="1"/>
</dbReference>
<dbReference type="eggNOG" id="KOG0226">
    <property type="taxonomic scope" value="Eukaryota"/>
</dbReference>
<dbReference type="STRING" id="126957.T1IK04"/>